<evidence type="ECO:0000256" key="1">
    <source>
        <dbReference type="SAM" id="SignalP"/>
    </source>
</evidence>
<protein>
    <submittedName>
        <fullName evidence="2">Uncharacterized protein</fullName>
    </submittedName>
</protein>
<evidence type="ECO:0000313" key="3">
    <source>
        <dbReference type="Proteomes" id="UP001165342"/>
    </source>
</evidence>
<organism evidence="2 3">
    <name type="scientific">Sphingomonas hankyongi</name>
    <dbReference type="NCBI Taxonomy" id="2908209"/>
    <lineage>
        <taxon>Bacteria</taxon>
        <taxon>Pseudomonadati</taxon>
        <taxon>Pseudomonadota</taxon>
        <taxon>Alphaproteobacteria</taxon>
        <taxon>Sphingomonadales</taxon>
        <taxon>Sphingomonadaceae</taxon>
        <taxon>Sphingomonas</taxon>
    </lineage>
</organism>
<feature type="chain" id="PRO_5046820376" evidence="1">
    <location>
        <begin position="19"/>
        <end position="284"/>
    </location>
</feature>
<proteinExistence type="predicted"/>
<reference evidence="2" key="1">
    <citation type="submission" date="2022-05" db="EMBL/GenBank/DDBJ databases">
        <authorList>
            <person name="Jo J.-H."/>
            <person name="Im W.-T."/>
        </authorList>
    </citation>
    <scope>NUCLEOTIDE SEQUENCE</scope>
    <source>
        <strain evidence="2">SE220</strain>
    </source>
</reference>
<keyword evidence="1" id="KW-0732">Signal</keyword>
<evidence type="ECO:0000313" key="2">
    <source>
        <dbReference type="EMBL" id="MCL6729487.1"/>
    </source>
</evidence>
<comment type="caution">
    <text evidence="2">The sequence shown here is derived from an EMBL/GenBank/DDBJ whole genome shotgun (WGS) entry which is preliminary data.</text>
</comment>
<name>A0ABT0S0W4_9SPHN</name>
<dbReference type="EMBL" id="JAMGBE010000002">
    <property type="protein sequence ID" value="MCL6729487.1"/>
    <property type="molecule type" value="Genomic_DNA"/>
</dbReference>
<dbReference type="RefSeq" id="WP_249830984.1">
    <property type="nucleotide sequence ID" value="NZ_JAMGBE010000002.1"/>
</dbReference>
<dbReference type="Proteomes" id="UP001165342">
    <property type="component" value="Unassembled WGS sequence"/>
</dbReference>
<sequence length="284" mass="29306">MRRACVLMLSTAALGGCASFGSSFPDTPQTPAAIFSGFSYVPLDPLPVHVVDGANCAPGNPRGSILNVLPDNAVRIAVRKLSGSVSGGVAPVQVGVEGNSYQVILDYINADVANLRFRYSGVGIEQGAPLQALARLDDEAPAAAQPGTGEFVIPVYVGVGLRLTANVTVLRGSVNLTSLGALSAAAQAERVSGSLILQTLGITGRQVTTALPLPSELNPTTIQNAILALGSVKAIVYDKDTVVAPRVTGIYNPLPNSDQRTINLIVSELASKPIPWKQDCPVGG</sequence>
<keyword evidence="3" id="KW-1185">Reference proteome</keyword>
<feature type="signal peptide" evidence="1">
    <location>
        <begin position="1"/>
        <end position="18"/>
    </location>
</feature>
<dbReference type="PROSITE" id="PS51257">
    <property type="entry name" value="PROKAR_LIPOPROTEIN"/>
    <property type="match status" value="1"/>
</dbReference>
<accession>A0ABT0S0W4</accession>
<gene>
    <name evidence="2" type="ORF">LZ538_05370</name>
</gene>